<dbReference type="SUPFAM" id="SSF82171">
    <property type="entry name" value="DPP6 N-terminal domain-like"/>
    <property type="match status" value="1"/>
</dbReference>
<proteinExistence type="predicted"/>
<dbReference type="InterPro" id="IPR029058">
    <property type="entry name" value="AB_hydrolase_fold"/>
</dbReference>
<dbReference type="InterPro" id="IPR011042">
    <property type="entry name" value="6-blade_b-propeller_TolB-like"/>
</dbReference>
<keyword evidence="1" id="KW-0378">Hydrolase</keyword>
<sequence>MTIPAANLVSDERIIPRDVLFGNPERASPMLSPDGNYIAFLAPSIEDEVLNVWVYGTDEDIEKARMITTDKSRGIRQAFWAQDSKTMMYMQDFEGDENFHLWSVDTTQVDAAAKDLTPGENVKASNILTNKRFPDEVLVGTNANNPALFDMYRINLKTGETVLDTKNPGDVLGWGAEDFSFEIREALSKNQEDSSEIVRVRDDSKSEWRTLKIFPYGEEGNLVDFCADDGKTCYMTSSVGRDTTALLKVDLKTGETLEEIFSNEKCDVGSVFLDEDTKEIRSIAYNYARTERLFFDKDLEKDYKILEDASPDGAEISISSMTDDENLWVVSYTRSEGPTEFVLYDRKTKTTKFLFHSQPALLEYKMVPMEDVIIPARDGLDLVAYLTRASSEGPSPLILLVHGGPWARDRWGFNGSAQWFANRGYSTLQVNYRGSTGYGKSFLHKGDKEWGVGDMQHDLTDSVKWAIDQGIADPDNTCIYGGSYGGYACLAGLTFTPDTYKCGVDIVGPSNIKTLLDSIPAYWGPLRNDMLLKIGDVDADAEFNEKISPLFHVDKISKPLLIGQGANDPRVKQAEADQIAFSMHKKGIPVEYVLYPDEGHGFARPDNRIDFNARAEMFLAKHLGGRSEEFVKPKGSTATFPLLEKEK</sequence>
<name>A0A7S1BZI9_9STRA</name>
<dbReference type="Gene3D" id="3.40.50.1820">
    <property type="entry name" value="alpha/beta hydrolase"/>
    <property type="match status" value="1"/>
</dbReference>
<dbReference type="Gene3D" id="2.120.10.30">
    <property type="entry name" value="TolB, C-terminal domain"/>
    <property type="match status" value="1"/>
</dbReference>
<reference evidence="3" key="1">
    <citation type="submission" date="2021-01" db="EMBL/GenBank/DDBJ databases">
        <authorList>
            <person name="Corre E."/>
            <person name="Pelletier E."/>
            <person name="Niang G."/>
            <person name="Scheremetjew M."/>
            <person name="Finn R."/>
            <person name="Kale V."/>
            <person name="Holt S."/>
            <person name="Cochrane G."/>
            <person name="Meng A."/>
            <person name="Brown T."/>
            <person name="Cohen L."/>
        </authorList>
    </citation>
    <scope>NUCLEOTIDE SEQUENCE</scope>
    <source>
        <strain evidence="3">308</strain>
    </source>
</reference>
<dbReference type="InterPro" id="IPR001375">
    <property type="entry name" value="Peptidase_S9_cat"/>
</dbReference>
<accession>A0A7S1BZI9</accession>
<dbReference type="SUPFAM" id="SSF53474">
    <property type="entry name" value="alpha/beta-Hydrolases"/>
    <property type="match status" value="1"/>
</dbReference>
<dbReference type="AlphaFoldDB" id="A0A7S1BZI9"/>
<dbReference type="EMBL" id="HBFR01041205">
    <property type="protein sequence ID" value="CAD8902881.1"/>
    <property type="molecule type" value="Transcribed_RNA"/>
</dbReference>
<gene>
    <name evidence="3" type="ORF">CHYS00102_LOCUS30100</name>
</gene>
<dbReference type="GO" id="GO:0004252">
    <property type="term" value="F:serine-type endopeptidase activity"/>
    <property type="evidence" value="ECO:0007669"/>
    <property type="project" value="TreeGrafter"/>
</dbReference>
<evidence type="ECO:0000256" key="1">
    <source>
        <dbReference type="ARBA" id="ARBA00022801"/>
    </source>
</evidence>
<dbReference type="GO" id="GO:0006508">
    <property type="term" value="P:proteolysis"/>
    <property type="evidence" value="ECO:0007669"/>
    <property type="project" value="InterPro"/>
</dbReference>
<organism evidence="3">
    <name type="scientific">Corethron hystrix</name>
    <dbReference type="NCBI Taxonomy" id="216773"/>
    <lineage>
        <taxon>Eukaryota</taxon>
        <taxon>Sar</taxon>
        <taxon>Stramenopiles</taxon>
        <taxon>Ochrophyta</taxon>
        <taxon>Bacillariophyta</taxon>
        <taxon>Coscinodiscophyceae</taxon>
        <taxon>Corethrophycidae</taxon>
        <taxon>Corethrales</taxon>
        <taxon>Corethraceae</taxon>
        <taxon>Corethron</taxon>
    </lineage>
</organism>
<evidence type="ECO:0000313" key="3">
    <source>
        <dbReference type="EMBL" id="CAD8902881.1"/>
    </source>
</evidence>
<protein>
    <recommendedName>
        <fullName evidence="2">Peptidase S9 prolyl oligopeptidase catalytic domain-containing protein</fullName>
    </recommendedName>
</protein>
<dbReference type="PANTHER" id="PTHR42776:SF27">
    <property type="entry name" value="DIPEPTIDYL PEPTIDASE FAMILY MEMBER 6"/>
    <property type="match status" value="1"/>
</dbReference>
<dbReference type="Pfam" id="PF00326">
    <property type="entry name" value="Peptidase_S9"/>
    <property type="match status" value="1"/>
</dbReference>
<evidence type="ECO:0000259" key="2">
    <source>
        <dbReference type="Pfam" id="PF00326"/>
    </source>
</evidence>
<dbReference type="PANTHER" id="PTHR42776">
    <property type="entry name" value="SERINE PEPTIDASE S9 FAMILY MEMBER"/>
    <property type="match status" value="1"/>
</dbReference>
<feature type="domain" description="Peptidase S9 prolyl oligopeptidase catalytic" evidence="2">
    <location>
        <begin position="411"/>
        <end position="625"/>
    </location>
</feature>